<feature type="domain" description="NERD" evidence="1">
    <location>
        <begin position="95"/>
        <end position="169"/>
    </location>
</feature>
<organism evidence="2 3">
    <name type="scientific">Streptococcus infantis</name>
    <dbReference type="NCBI Taxonomy" id="68892"/>
    <lineage>
        <taxon>Bacteria</taxon>
        <taxon>Bacillati</taxon>
        <taxon>Bacillota</taxon>
        <taxon>Bacilli</taxon>
        <taxon>Lactobacillales</taxon>
        <taxon>Streptococcaceae</taxon>
        <taxon>Streptococcus</taxon>
    </lineage>
</organism>
<dbReference type="PATRIC" id="fig|68892.8.peg.187"/>
<dbReference type="Proteomes" id="UP000072578">
    <property type="component" value="Unassembled WGS sequence"/>
</dbReference>
<evidence type="ECO:0000313" key="3">
    <source>
        <dbReference type="Proteomes" id="UP000072578"/>
    </source>
</evidence>
<dbReference type="RefSeq" id="WP_061862750.1">
    <property type="nucleotide sequence ID" value="NZ_JASHCD010000002.1"/>
</dbReference>
<dbReference type="InterPro" id="IPR011528">
    <property type="entry name" value="NERD"/>
</dbReference>
<name>A0A139RJQ7_9STRE</name>
<accession>A0A139RJQ7</accession>
<dbReference type="Pfam" id="PF08378">
    <property type="entry name" value="NERD"/>
    <property type="match status" value="1"/>
</dbReference>
<reference evidence="2 3" key="1">
    <citation type="submission" date="2016-01" db="EMBL/GenBank/DDBJ databases">
        <title>Highly variable Streptococcus oralis are common among viridans streptococci isolated from primates.</title>
        <authorList>
            <person name="Denapaite D."/>
            <person name="Rieger M."/>
            <person name="Koendgen S."/>
            <person name="Brueckner R."/>
            <person name="Ochigava I."/>
            <person name="Kappeler P."/>
            <person name="Maetz-Rensing K."/>
            <person name="Leendertz F."/>
            <person name="Hakenbeck R."/>
        </authorList>
    </citation>
    <scope>NUCLEOTIDE SEQUENCE [LARGE SCALE GENOMIC DNA]</scope>
    <source>
        <strain evidence="2 3">DD18</strain>
    </source>
</reference>
<dbReference type="AlphaFoldDB" id="A0A139RJQ7"/>
<comment type="caution">
    <text evidence="2">The sequence shown here is derived from an EMBL/GenBank/DDBJ whole genome shotgun (WGS) entry which is preliminary data.</text>
</comment>
<gene>
    <name evidence="2" type="ORF">SINDD18_00159</name>
</gene>
<evidence type="ECO:0000259" key="1">
    <source>
        <dbReference type="Pfam" id="PF08378"/>
    </source>
</evidence>
<evidence type="ECO:0000313" key="2">
    <source>
        <dbReference type="EMBL" id="KXU14971.1"/>
    </source>
</evidence>
<dbReference type="EMBL" id="LQZF01000017">
    <property type="protein sequence ID" value="KXU14971.1"/>
    <property type="molecule type" value="Genomic_DNA"/>
</dbReference>
<sequence>MFSFFKHLRNKLYFILGFLWDRRQNDKFSLKTRTPSISKYSELSIISKATHNGKMTGFEPQKLKNYKLYQHELMFGEPGKGLNKSGFDESAINLGQEGEINFAKALQKQGLLEKLVTFWSIHNLNLEDKRLDADIDCVIVSGSTIWLVDLKFYISGNVIYKEEDGLLYTIDSATGSQIGMPKKMSPNMSYAKESFSHKFGNLLKYYRLETRVVLMPTFKGAGKLDNVFWPGHIKAVSLEEMLDELSREDKFKDTIGGQMIRQTFNLLLKR</sequence>
<protein>
    <recommendedName>
        <fullName evidence="1">NERD domain-containing protein</fullName>
    </recommendedName>
</protein>
<proteinExistence type="predicted"/>